<feature type="transmembrane region" description="Helical" evidence="1">
    <location>
        <begin position="23"/>
        <end position="43"/>
    </location>
</feature>
<keyword evidence="1" id="KW-0472">Membrane</keyword>
<organism evidence="2 3">
    <name type="scientific">Actinorhabdospora filicis</name>
    <dbReference type="NCBI Taxonomy" id="1785913"/>
    <lineage>
        <taxon>Bacteria</taxon>
        <taxon>Bacillati</taxon>
        <taxon>Actinomycetota</taxon>
        <taxon>Actinomycetes</taxon>
        <taxon>Micromonosporales</taxon>
        <taxon>Micromonosporaceae</taxon>
        <taxon>Actinorhabdospora</taxon>
    </lineage>
</organism>
<dbReference type="RefSeq" id="WP_285662525.1">
    <property type="nucleotide sequence ID" value="NZ_BSTX01000001.1"/>
</dbReference>
<name>A0A9W6W8B4_9ACTN</name>
<gene>
    <name evidence="2" type="ORF">Afil01_22260</name>
</gene>
<keyword evidence="3" id="KW-1185">Reference proteome</keyword>
<dbReference type="AlphaFoldDB" id="A0A9W6W8B4"/>
<feature type="transmembrane region" description="Helical" evidence="1">
    <location>
        <begin position="49"/>
        <end position="66"/>
    </location>
</feature>
<dbReference type="Proteomes" id="UP001165079">
    <property type="component" value="Unassembled WGS sequence"/>
</dbReference>
<proteinExistence type="predicted"/>
<protein>
    <submittedName>
        <fullName evidence="2">Uncharacterized protein</fullName>
    </submittedName>
</protein>
<evidence type="ECO:0000313" key="3">
    <source>
        <dbReference type="Proteomes" id="UP001165079"/>
    </source>
</evidence>
<dbReference type="EMBL" id="BSTX01000001">
    <property type="protein sequence ID" value="GLZ77419.1"/>
    <property type="molecule type" value="Genomic_DNA"/>
</dbReference>
<accession>A0A9W6W8B4</accession>
<sequence>MTHSFPTVPPPFPGPARRRPTHLPLTALTGVALLAGGLVAAAAFWWPPLGSAAGVVAAVFFGLSAARK</sequence>
<comment type="caution">
    <text evidence="2">The sequence shown here is derived from an EMBL/GenBank/DDBJ whole genome shotgun (WGS) entry which is preliminary data.</text>
</comment>
<reference evidence="2" key="1">
    <citation type="submission" date="2023-03" db="EMBL/GenBank/DDBJ databases">
        <title>Actinorhabdospora filicis NBRC 111898.</title>
        <authorList>
            <person name="Ichikawa N."/>
            <person name="Sato H."/>
            <person name="Tonouchi N."/>
        </authorList>
    </citation>
    <scope>NUCLEOTIDE SEQUENCE</scope>
    <source>
        <strain evidence="2">NBRC 111898</strain>
    </source>
</reference>
<evidence type="ECO:0000313" key="2">
    <source>
        <dbReference type="EMBL" id="GLZ77419.1"/>
    </source>
</evidence>
<keyword evidence="1" id="KW-1133">Transmembrane helix</keyword>
<keyword evidence="1" id="KW-0812">Transmembrane</keyword>
<evidence type="ECO:0000256" key="1">
    <source>
        <dbReference type="SAM" id="Phobius"/>
    </source>
</evidence>